<proteinExistence type="predicted"/>
<keyword evidence="5" id="KW-1185">Reference proteome</keyword>
<evidence type="ECO:0000256" key="1">
    <source>
        <dbReference type="ARBA" id="ARBA00022741"/>
    </source>
</evidence>
<dbReference type="InterPro" id="IPR003578">
    <property type="entry name" value="Small_GTPase_Rho"/>
</dbReference>
<reference evidence="4 5" key="1">
    <citation type="submission" date="2020-05" db="EMBL/GenBank/DDBJ databases">
        <title>Identification and distribution of gene clusters putatively required for synthesis of sphingolipid metabolism inhibitors in phylogenetically diverse species of the filamentous fungus Fusarium.</title>
        <authorList>
            <person name="Kim H.-S."/>
            <person name="Busman M."/>
            <person name="Brown D.W."/>
            <person name="Divon H."/>
            <person name="Uhlig S."/>
            <person name="Proctor R.H."/>
        </authorList>
    </citation>
    <scope>NUCLEOTIDE SEQUENCE [LARGE SCALE GENOMIC DNA]</scope>
    <source>
        <strain evidence="4 5">NRRL 20693</strain>
    </source>
</reference>
<keyword evidence="1" id="KW-0547">Nucleotide-binding</keyword>
<feature type="region of interest" description="Disordered" evidence="3">
    <location>
        <begin position="324"/>
        <end position="344"/>
    </location>
</feature>
<protein>
    <submittedName>
        <fullName evidence="4">Cell division control 42</fullName>
    </submittedName>
</protein>
<gene>
    <name evidence="4" type="ORF">FHETE_6551</name>
</gene>
<organism evidence="4 5">
    <name type="scientific">Fusarium heterosporum</name>
    <dbReference type="NCBI Taxonomy" id="42747"/>
    <lineage>
        <taxon>Eukaryota</taxon>
        <taxon>Fungi</taxon>
        <taxon>Dikarya</taxon>
        <taxon>Ascomycota</taxon>
        <taxon>Pezizomycotina</taxon>
        <taxon>Sordariomycetes</taxon>
        <taxon>Hypocreomycetidae</taxon>
        <taxon>Hypocreales</taxon>
        <taxon>Nectriaceae</taxon>
        <taxon>Fusarium</taxon>
        <taxon>Fusarium heterosporum species complex</taxon>
    </lineage>
</organism>
<keyword evidence="4" id="KW-0132">Cell division</keyword>
<evidence type="ECO:0000313" key="4">
    <source>
        <dbReference type="EMBL" id="KAF5665698.1"/>
    </source>
</evidence>
<dbReference type="Gene3D" id="3.40.50.300">
    <property type="entry name" value="P-loop containing nucleotide triphosphate hydrolases"/>
    <property type="match status" value="1"/>
</dbReference>
<dbReference type="GO" id="GO:0005525">
    <property type="term" value="F:GTP binding"/>
    <property type="evidence" value="ECO:0007669"/>
    <property type="project" value="UniProtKB-KW"/>
</dbReference>
<dbReference type="InterPro" id="IPR027417">
    <property type="entry name" value="P-loop_NTPase"/>
</dbReference>
<accession>A0A8H5T9U3</accession>
<dbReference type="GO" id="GO:0003924">
    <property type="term" value="F:GTPase activity"/>
    <property type="evidence" value="ECO:0007669"/>
    <property type="project" value="InterPro"/>
</dbReference>
<dbReference type="SMART" id="SM00174">
    <property type="entry name" value="RHO"/>
    <property type="match status" value="1"/>
</dbReference>
<dbReference type="EMBL" id="JAAGWQ010000119">
    <property type="protein sequence ID" value="KAF5665698.1"/>
    <property type="molecule type" value="Genomic_DNA"/>
</dbReference>
<dbReference type="Proteomes" id="UP000567885">
    <property type="component" value="Unassembled WGS sequence"/>
</dbReference>
<dbReference type="GO" id="GO:0051301">
    <property type="term" value="P:cell division"/>
    <property type="evidence" value="ECO:0007669"/>
    <property type="project" value="UniProtKB-KW"/>
</dbReference>
<evidence type="ECO:0000313" key="5">
    <source>
        <dbReference type="Proteomes" id="UP000567885"/>
    </source>
</evidence>
<evidence type="ECO:0000256" key="2">
    <source>
        <dbReference type="ARBA" id="ARBA00023134"/>
    </source>
</evidence>
<evidence type="ECO:0000256" key="3">
    <source>
        <dbReference type="SAM" id="MobiDB-lite"/>
    </source>
</evidence>
<sequence>MVDPLSIAASVVGLMGAAGKICGVLSKFINSTIDAPNSAAAALQDVEHMNLTLYSVQSLVESLDSVPASRKRLIQLDHLSIVITHSVLTISELESIICRDDGLMNRLRWVWNEKKILDLMPRLETQKSSLSLMIAVLQSKSQADANSNQVALLEKMDAVIKQNEVLAQRLEKLEGGTGSDMQSVKFSDDSSSIMSRRLSSLSLKRSSVSSLKSLTSLALKRQSITISSPSIVPKSGFEEELEQSRVYSRTQLNESDMSFTSSSAPSNAWSMLSGISLNDISVISAFRLPLTAKDIELLAPGSTFSVLLAEQMSTSEPVVASVEANSNRSRGRSGLYAPERIPQFDSGRSSPGLLASPLEGFQVKKKALNHLIQAYAYGKGATYTPKAFDNFIVEVKVGNLLTRLILYDTTGQETYSGLRESTYRGTNVFLILTKQKKLADCRYIKPIMEQTNTGEREMESQIPGDMAQRFNGYENIKSKWVPEIIDACPNTPFLVVGTHRNQPASDIIDSRCSPIGHTLARQTGARAYIECDVGDPAEARAIFNRAISVALGLDRLSSRLRVALGRGALKPETETQ</sequence>
<dbReference type="PANTHER" id="PTHR24072">
    <property type="entry name" value="RHO FAMILY GTPASE"/>
    <property type="match status" value="1"/>
</dbReference>
<keyword evidence="2" id="KW-0342">GTP-binding</keyword>
<comment type="caution">
    <text evidence="4">The sequence shown here is derived from an EMBL/GenBank/DDBJ whole genome shotgun (WGS) entry which is preliminary data.</text>
</comment>
<keyword evidence="4" id="KW-0131">Cell cycle</keyword>
<dbReference type="SUPFAM" id="SSF52540">
    <property type="entry name" value="P-loop containing nucleoside triphosphate hydrolases"/>
    <property type="match status" value="1"/>
</dbReference>
<dbReference type="Pfam" id="PF00071">
    <property type="entry name" value="Ras"/>
    <property type="match status" value="1"/>
</dbReference>
<dbReference type="InterPro" id="IPR001806">
    <property type="entry name" value="Small_GTPase"/>
</dbReference>
<dbReference type="OrthoDB" id="19923at2759"/>
<name>A0A8H5T9U3_FUSHE</name>
<dbReference type="GO" id="GO:0007264">
    <property type="term" value="P:small GTPase-mediated signal transduction"/>
    <property type="evidence" value="ECO:0007669"/>
    <property type="project" value="InterPro"/>
</dbReference>
<dbReference type="AlphaFoldDB" id="A0A8H5T9U3"/>